<dbReference type="Gene3D" id="3.40.50.2000">
    <property type="entry name" value="Glycogen Phosphorylase B"/>
    <property type="match status" value="2"/>
</dbReference>
<sequence>MQVLFVAAEAAGLIKVGGLGDVARELPRQLKALGADIRLVIPAHREIRAETRVVAEFPVRMGEKEEICILKEAEGTPVPTLLVGSERYFSRPSVYGYQDDAERFAFFCLAVFQWLKGSDFIPEVIHLNDWHTAPLAMLIREREEEIPALTKTALVFTIHNLAYQGTCGYDIFKLYGVGDAAFTPDGVEFYGAFNPMKAGIGYSDRFNAVSVTGAREMTANGFGLEGFVGVHRKRLSGIPNGIDHDAWNPASDPALFQNYSVENPGAKRENKKKLRKLLRLDGRGGALCGVVSRLDRIKGTDLLIPAAEKIVREGGQMVILGKGSPEYEQPLKRLEEMYPGRVAVCIDFDDELARRIYAASDLFLMPSRYEPCGLAQLIAMRYGAIPVVHRVGGLADTVRDEAAHPGEGTGFTYGADSANAFTRAISKALRMYASDRDGWKKLVKRAMSYDSSWDQSAQAYLVLYREAAAVRNKGNRAGRRKKRTEVCNQDT</sequence>
<keyword evidence="4 6" id="KW-0808">Transferase</keyword>
<dbReference type="SUPFAM" id="SSF53756">
    <property type="entry name" value="UDP-Glycosyltransferase/glycogen phosphorylase"/>
    <property type="match status" value="1"/>
</dbReference>
<feature type="binding site" evidence="6">
    <location>
        <position position="15"/>
    </location>
    <ligand>
        <name>ADP-alpha-D-glucose</name>
        <dbReference type="ChEBI" id="CHEBI:57498"/>
    </ligand>
</feature>
<reference evidence="8 9" key="1">
    <citation type="submission" date="2016-11" db="EMBL/GenBank/DDBJ databases">
        <authorList>
            <person name="Varghese N."/>
            <person name="Submissions S."/>
        </authorList>
    </citation>
    <scope>NUCLEOTIDE SEQUENCE [LARGE SCALE GENOMIC DNA]</scope>
    <source>
        <strain evidence="8 9">DSM 19027</strain>
    </source>
</reference>
<dbReference type="NCBIfam" id="TIGR02095">
    <property type="entry name" value="glgA"/>
    <property type="match status" value="1"/>
</dbReference>
<dbReference type="Pfam" id="PF08323">
    <property type="entry name" value="Glyco_transf_5"/>
    <property type="match status" value="1"/>
</dbReference>
<dbReference type="HAMAP" id="MF_00484">
    <property type="entry name" value="Glycogen_synth"/>
    <property type="match status" value="1"/>
</dbReference>
<evidence type="ECO:0000256" key="5">
    <source>
        <dbReference type="ARBA" id="ARBA00023056"/>
    </source>
</evidence>
<dbReference type="InterPro" id="IPR011835">
    <property type="entry name" value="GS/SS"/>
</dbReference>
<dbReference type="InterPro" id="IPR013534">
    <property type="entry name" value="Starch_synth_cat_dom"/>
</dbReference>
<keyword evidence="9" id="KW-1185">Reference proteome</keyword>
<dbReference type="UniPathway" id="UPA00164"/>
<dbReference type="Pfam" id="PF13692">
    <property type="entry name" value="Glyco_trans_1_4"/>
    <property type="match status" value="1"/>
</dbReference>
<organism evidence="8 9">
    <name type="scientific">Thermoclostridium caenicola</name>
    <dbReference type="NCBI Taxonomy" id="659425"/>
    <lineage>
        <taxon>Bacteria</taxon>
        <taxon>Bacillati</taxon>
        <taxon>Bacillota</taxon>
        <taxon>Clostridia</taxon>
        <taxon>Eubacteriales</taxon>
        <taxon>Oscillospiraceae</taxon>
        <taxon>Thermoclostridium</taxon>
    </lineage>
</organism>
<dbReference type="GO" id="GO:0009011">
    <property type="term" value="F:alpha-1,4-glucan glucosyltransferase (ADP-glucose donor) activity"/>
    <property type="evidence" value="ECO:0007669"/>
    <property type="project" value="UniProtKB-UniRule"/>
</dbReference>
<accession>A0A1M6DG46</accession>
<protein>
    <recommendedName>
        <fullName evidence="6">Glycogen synthase</fullName>
        <ecNumber evidence="6">2.4.1.21</ecNumber>
    </recommendedName>
    <alternativeName>
        <fullName evidence="6">Starch [bacterial glycogen] synthase</fullName>
    </alternativeName>
</protein>
<gene>
    <name evidence="6" type="primary">glgA</name>
    <name evidence="8" type="ORF">SAMN05444373_100776</name>
</gene>
<dbReference type="GO" id="GO:0005978">
    <property type="term" value="P:glycogen biosynthetic process"/>
    <property type="evidence" value="ECO:0007669"/>
    <property type="project" value="UniProtKB-UniRule"/>
</dbReference>
<evidence type="ECO:0000256" key="2">
    <source>
        <dbReference type="ARBA" id="ARBA00010281"/>
    </source>
</evidence>
<name>A0A1M6DG46_9FIRM</name>
<dbReference type="EC" id="2.4.1.21" evidence="6"/>
<evidence type="ECO:0000256" key="4">
    <source>
        <dbReference type="ARBA" id="ARBA00022679"/>
    </source>
</evidence>
<comment type="function">
    <text evidence="6">Synthesizes alpha-1,4-glucan chains using ADP-glucose.</text>
</comment>
<comment type="similarity">
    <text evidence="2 6">Belongs to the glycosyltransferase 1 family. Bacterial/plant glycogen synthase subfamily.</text>
</comment>
<comment type="catalytic activity">
    <reaction evidence="1 6">
        <text>[(1-&gt;4)-alpha-D-glucosyl](n) + ADP-alpha-D-glucose = [(1-&gt;4)-alpha-D-glucosyl](n+1) + ADP + H(+)</text>
        <dbReference type="Rhea" id="RHEA:18189"/>
        <dbReference type="Rhea" id="RHEA-COMP:9584"/>
        <dbReference type="Rhea" id="RHEA-COMP:9587"/>
        <dbReference type="ChEBI" id="CHEBI:15378"/>
        <dbReference type="ChEBI" id="CHEBI:15444"/>
        <dbReference type="ChEBI" id="CHEBI:57498"/>
        <dbReference type="ChEBI" id="CHEBI:456216"/>
        <dbReference type="EC" id="2.4.1.21"/>
    </reaction>
</comment>
<dbReference type="PANTHER" id="PTHR45825">
    <property type="entry name" value="GRANULE-BOUND STARCH SYNTHASE 1, CHLOROPLASTIC/AMYLOPLASTIC"/>
    <property type="match status" value="1"/>
</dbReference>
<dbReference type="EMBL" id="FQZP01000007">
    <property type="protein sequence ID" value="SHI72165.1"/>
    <property type="molecule type" value="Genomic_DNA"/>
</dbReference>
<evidence type="ECO:0000313" key="8">
    <source>
        <dbReference type="EMBL" id="SHI72165.1"/>
    </source>
</evidence>
<dbReference type="AlphaFoldDB" id="A0A1M6DG46"/>
<dbReference type="RefSeq" id="WP_149678031.1">
    <property type="nucleotide sequence ID" value="NZ_FQZP01000007.1"/>
</dbReference>
<dbReference type="Proteomes" id="UP000324781">
    <property type="component" value="Unassembled WGS sequence"/>
</dbReference>
<dbReference type="CDD" id="cd03791">
    <property type="entry name" value="GT5_Glycogen_synthase_DULL1-like"/>
    <property type="match status" value="1"/>
</dbReference>
<dbReference type="GO" id="GO:0004373">
    <property type="term" value="F:alpha-1,4-glucan glucosyltransferase (UDP-glucose donor) activity"/>
    <property type="evidence" value="ECO:0007669"/>
    <property type="project" value="InterPro"/>
</dbReference>
<evidence type="ECO:0000256" key="3">
    <source>
        <dbReference type="ARBA" id="ARBA00022676"/>
    </source>
</evidence>
<dbReference type="PANTHER" id="PTHR45825:SF11">
    <property type="entry name" value="ALPHA AMYLASE DOMAIN-CONTAINING PROTEIN"/>
    <property type="match status" value="1"/>
</dbReference>
<evidence type="ECO:0000259" key="7">
    <source>
        <dbReference type="Pfam" id="PF08323"/>
    </source>
</evidence>
<comment type="pathway">
    <text evidence="6">Glycan biosynthesis; glycogen biosynthesis.</text>
</comment>
<keyword evidence="3 6" id="KW-0328">Glycosyltransferase</keyword>
<evidence type="ECO:0000313" key="9">
    <source>
        <dbReference type="Proteomes" id="UP000324781"/>
    </source>
</evidence>
<feature type="domain" description="Starch synthase catalytic" evidence="7">
    <location>
        <begin position="2"/>
        <end position="227"/>
    </location>
</feature>
<keyword evidence="5 6" id="KW-0320">Glycogen biosynthesis</keyword>
<evidence type="ECO:0000256" key="1">
    <source>
        <dbReference type="ARBA" id="ARBA00001478"/>
    </source>
</evidence>
<evidence type="ECO:0000256" key="6">
    <source>
        <dbReference type="HAMAP-Rule" id="MF_00484"/>
    </source>
</evidence>
<dbReference type="OrthoDB" id="9808590at2"/>
<proteinExistence type="inferred from homology"/>